<gene>
    <name evidence="3" type="ORF">LY90DRAFT_386425</name>
</gene>
<comment type="caution">
    <text evidence="3">The sequence shown here is derived from an EMBL/GenBank/DDBJ whole genome shotgun (WGS) entry which is preliminary data.</text>
</comment>
<evidence type="ECO:0000256" key="1">
    <source>
        <dbReference type="ARBA" id="ARBA00022737"/>
    </source>
</evidence>
<evidence type="ECO:0000313" key="3">
    <source>
        <dbReference type="EMBL" id="ORY37729.1"/>
    </source>
</evidence>
<feature type="compositionally biased region" description="Polar residues" evidence="2">
    <location>
        <begin position="354"/>
        <end position="371"/>
    </location>
</feature>
<proteinExistence type="predicted"/>
<dbReference type="Proteomes" id="UP000193920">
    <property type="component" value="Unassembled WGS sequence"/>
</dbReference>
<dbReference type="InterPro" id="IPR006597">
    <property type="entry name" value="Sel1-like"/>
</dbReference>
<feature type="compositionally biased region" description="Basic and acidic residues" evidence="2">
    <location>
        <begin position="574"/>
        <end position="596"/>
    </location>
</feature>
<keyword evidence="4" id="KW-1185">Reference proteome</keyword>
<accession>A0A1Y2BSK4</accession>
<dbReference type="AlphaFoldDB" id="A0A1Y2BSK4"/>
<name>A0A1Y2BSK4_9FUNG</name>
<dbReference type="PANTHER" id="PTHR46430">
    <property type="entry name" value="PROTEIN SKT5-RELATED"/>
    <property type="match status" value="1"/>
</dbReference>
<dbReference type="OrthoDB" id="2384430at2759"/>
<dbReference type="Gene3D" id="1.25.40.10">
    <property type="entry name" value="Tetratricopeptide repeat domain"/>
    <property type="match status" value="2"/>
</dbReference>
<dbReference type="Pfam" id="PF08238">
    <property type="entry name" value="Sel1"/>
    <property type="match status" value="4"/>
</dbReference>
<dbReference type="InterPro" id="IPR051726">
    <property type="entry name" value="Chitin_Synth_Reg"/>
</dbReference>
<evidence type="ECO:0000313" key="4">
    <source>
        <dbReference type="Proteomes" id="UP000193920"/>
    </source>
</evidence>
<dbReference type="STRING" id="1754190.A0A1Y2BSK4"/>
<sequence length="610" mass="69400">MTIEISTQNAENTNKIKISKKDMRKEFDVKPSNTITNIVIWAAKERHPLAMYLMGLFFLGYYKVYPDFDKAVFWLKRAIKYKANEDFGGVEYYLGHCYENGFGTRQDIKKALELYNISANKNFPKAMKKLSVCYAKGFLGCNVDKILSDKWNKLYEKQEKYYWNMDDELSNAGYKVEMFAGEEQLIDVIEDALEIGNIEAEYCLGLFYDAGFGGVVMRDEKLALQCFKAAASKGHAGAMYCLAKYIEKGKGGCKKEPSVALELYNEAALNGDEMAKELINKYKKLPIYNKTQAIAKGEEQLNENNNLASSKIKTPKETLVNNETRKMEKGKAPEDNITSDITTYNIVSTDSNSHCEIPSHNYQGNATNNDGSSSTSKTSTSSISIPIKLNNKFERKHNSSHQLTPLIEETNTEENVKNKFDSSKTEFSSVHVSAHHDHLNEPERELNEEEKRRIITNKVKKISEEYNKIIDGINEDNKITCNQESKVKNQILNEIPDKNKDNEKDDDHKIKIKRNHSLINKVKDFGNKLNYNPNKSEKAIKDKQDIKESKTIMEKAKEGLKELDQDIKNVSGKTNEKTNKGLNKTEEIGSDIKEETEGVTSKTGKKLKNI</sequence>
<organism evidence="3 4">
    <name type="scientific">Neocallimastix californiae</name>
    <dbReference type="NCBI Taxonomy" id="1754190"/>
    <lineage>
        <taxon>Eukaryota</taxon>
        <taxon>Fungi</taxon>
        <taxon>Fungi incertae sedis</taxon>
        <taxon>Chytridiomycota</taxon>
        <taxon>Chytridiomycota incertae sedis</taxon>
        <taxon>Neocallimastigomycetes</taxon>
        <taxon>Neocallimastigales</taxon>
        <taxon>Neocallimastigaceae</taxon>
        <taxon>Neocallimastix</taxon>
    </lineage>
</organism>
<feature type="non-terminal residue" evidence="3">
    <location>
        <position position="610"/>
    </location>
</feature>
<feature type="region of interest" description="Disordered" evidence="2">
    <location>
        <begin position="354"/>
        <end position="383"/>
    </location>
</feature>
<dbReference type="SMART" id="SM00671">
    <property type="entry name" value="SEL1"/>
    <property type="match status" value="5"/>
</dbReference>
<dbReference type="SUPFAM" id="SSF81901">
    <property type="entry name" value="HCP-like"/>
    <property type="match status" value="2"/>
</dbReference>
<feature type="region of interest" description="Disordered" evidence="2">
    <location>
        <begin position="571"/>
        <end position="610"/>
    </location>
</feature>
<reference evidence="3 4" key="1">
    <citation type="submission" date="2016-08" db="EMBL/GenBank/DDBJ databases">
        <title>A Parts List for Fungal Cellulosomes Revealed by Comparative Genomics.</title>
        <authorList>
            <consortium name="DOE Joint Genome Institute"/>
            <person name="Haitjema C.H."/>
            <person name="Gilmore S.P."/>
            <person name="Henske J.K."/>
            <person name="Solomon K.V."/>
            <person name="De Groot R."/>
            <person name="Kuo A."/>
            <person name="Mondo S.J."/>
            <person name="Salamov A.A."/>
            <person name="Labutti K."/>
            <person name="Zhao Z."/>
            <person name="Chiniquy J."/>
            <person name="Barry K."/>
            <person name="Brewer H.M."/>
            <person name="Purvine S.O."/>
            <person name="Wright A.T."/>
            <person name="Boxma B."/>
            <person name="Van Alen T."/>
            <person name="Hackstein J.H."/>
            <person name="Baker S.E."/>
            <person name="Grigoriev I.V."/>
            <person name="O'Malley M.A."/>
        </authorList>
    </citation>
    <scope>NUCLEOTIDE SEQUENCE [LARGE SCALE GENOMIC DNA]</scope>
    <source>
        <strain evidence="3 4">G1</strain>
    </source>
</reference>
<evidence type="ECO:0000256" key="2">
    <source>
        <dbReference type="SAM" id="MobiDB-lite"/>
    </source>
</evidence>
<dbReference type="EMBL" id="MCOG01000141">
    <property type="protein sequence ID" value="ORY37729.1"/>
    <property type="molecule type" value="Genomic_DNA"/>
</dbReference>
<feature type="compositionally biased region" description="Low complexity" evidence="2">
    <location>
        <begin position="372"/>
        <end position="383"/>
    </location>
</feature>
<dbReference type="InterPro" id="IPR011990">
    <property type="entry name" value="TPR-like_helical_dom_sf"/>
</dbReference>
<protein>
    <submittedName>
        <fullName evidence="3">HCP-like protein</fullName>
    </submittedName>
</protein>
<dbReference type="PANTHER" id="PTHR46430:SF1">
    <property type="entry name" value="CHITIN SYNTHASE REGULATOR SKT5-RELATED"/>
    <property type="match status" value="1"/>
</dbReference>
<keyword evidence="1" id="KW-0677">Repeat</keyword>